<gene>
    <name evidence="1" type="ORF">QFC20_004083</name>
</gene>
<protein>
    <submittedName>
        <fullName evidence="1">Uncharacterized protein</fullName>
    </submittedName>
</protein>
<dbReference type="EMBL" id="JASBWS010000044">
    <property type="protein sequence ID" value="KAJ9106023.1"/>
    <property type="molecule type" value="Genomic_DNA"/>
</dbReference>
<dbReference type="Proteomes" id="UP001230649">
    <property type="component" value="Unassembled WGS sequence"/>
</dbReference>
<reference evidence="1" key="1">
    <citation type="submission" date="2023-04" db="EMBL/GenBank/DDBJ databases">
        <title>Draft Genome sequencing of Naganishia species isolated from polar environments using Oxford Nanopore Technology.</title>
        <authorList>
            <person name="Leo P."/>
            <person name="Venkateswaran K."/>
        </authorList>
    </citation>
    <scope>NUCLEOTIDE SEQUENCE</scope>
    <source>
        <strain evidence="1">MNA-CCFEE 5262</strain>
    </source>
</reference>
<accession>A0ACC2W3P8</accession>
<keyword evidence="2" id="KW-1185">Reference proteome</keyword>
<evidence type="ECO:0000313" key="2">
    <source>
        <dbReference type="Proteomes" id="UP001230649"/>
    </source>
</evidence>
<organism evidence="1 2">
    <name type="scientific">Naganishia adeliensis</name>
    <dbReference type="NCBI Taxonomy" id="92952"/>
    <lineage>
        <taxon>Eukaryota</taxon>
        <taxon>Fungi</taxon>
        <taxon>Dikarya</taxon>
        <taxon>Basidiomycota</taxon>
        <taxon>Agaricomycotina</taxon>
        <taxon>Tremellomycetes</taxon>
        <taxon>Filobasidiales</taxon>
        <taxon>Filobasidiaceae</taxon>
        <taxon>Naganishia</taxon>
    </lineage>
</organism>
<proteinExistence type="predicted"/>
<name>A0ACC2W3P8_9TREE</name>
<comment type="caution">
    <text evidence="1">The sequence shown here is derived from an EMBL/GenBank/DDBJ whole genome shotgun (WGS) entry which is preliminary data.</text>
</comment>
<evidence type="ECO:0000313" key="1">
    <source>
        <dbReference type="EMBL" id="KAJ9106023.1"/>
    </source>
</evidence>
<sequence>MSRLRLVSSPPTSPAQPFTFALPPPPTSPPAPHHAPLAPSMRFDHDSMHVFGARPMDDQGKEHTMYRCPNGCGRVVMAASLMDHINTCSNGARGDPNAGARKPGLAVVNNTGSAYKKGKNGLKRGESEVSPTPSETPSKKRARYSPSRSVGSVDTSYPSQSAHEMSQSGTTTAGGNGKEKDRTVGVIDSDDGRMWLENGRKETKKQMSKRLAEERRVQKREELAERERIKAGLGTGAVVVVPDLKVKKPTGPKPIKEYEPDKHCGVQNDLGNPCVRKLDCKIHTVGDKRNVVGRTMSYDDCLRVYRGEAPRGNGPETGNGSGLGAGDAGANKGAKRARKRGGVGALDDASARRRLGLGVDTDAKEEDWAAHPVAAMHEFAALLESVRRENVLLEGLVRRRAYDELDGRVIGRGSDGGQQQSGKGRKAERKDESATVPPPTQDTTRPELNAVQDAEVQQPAFGGFGFLEAPAPVPLASTKATTQGVKDEQSIDKSPKATTGQAKLAAAVAPTPTYGPNLLARETFAGGATTGSWHFDRRRMLGDEKCFGDILAQLQG</sequence>